<dbReference type="EMBL" id="JADYXP020000019">
    <property type="protein sequence ID" value="KAL0105217.1"/>
    <property type="molecule type" value="Genomic_DNA"/>
</dbReference>
<keyword evidence="3" id="KW-1185">Reference proteome</keyword>
<proteinExistence type="predicted"/>
<comment type="caution">
    <text evidence="2">The sequence shown here is derived from an EMBL/GenBank/DDBJ whole genome shotgun (WGS) entry which is preliminary data.</text>
</comment>
<protein>
    <submittedName>
        <fullName evidence="2">Uncharacterized protein</fullName>
    </submittedName>
</protein>
<accession>A0AAW2ETP2</accession>
<organism evidence="2 3">
    <name type="scientific">Cardiocondyla obscurior</name>
    <dbReference type="NCBI Taxonomy" id="286306"/>
    <lineage>
        <taxon>Eukaryota</taxon>
        <taxon>Metazoa</taxon>
        <taxon>Ecdysozoa</taxon>
        <taxon>Arthropoda</taxon>
        <taxon>Hexapoda</taxon>
        <taxon>Insecta</taxon>
        <taxon>Pterygota</taxon>
        <taxon>Neoptera</taxon>
        <taxon>Endopterygota</taxon>
        <taxon>Hymenoptera</taxon>
        <taxon>Apocrita</taxon>
        <taxon>Aculeata</taxon>
        <taxon>Formicoidea</taxon>
        <taxon>Formicidae</taxon>
        <taxon>Myrmicinae</taxon>
        <taxon>Cardiocondyla</taxon>
    </lineage>
</organism>
<name>A0AAW2ETP2_9HYME</name>
<feature type="compositionally biased region" description="Basic and acidic residues" evidence="1">
    <location>
        <begin position="26"/>
        <end position="35"/>
    </location>
</feature>
<evidence type="ECO:0000313" key="2">
    <source>
        <dbReference type="EMBL" id="KAL0105217.1"/>
    </source>
</evidence>
<dbReference type="Proteomes" id="UP001430953">
    <property type="component" value="Unassembled WGS sequence"/>
</dbReference>
<evidence type="ECO:0000256" key="1">
    <source>
        <dbReference type="SAM" id="MobiDB-lite"/>
    </source>
</evidence>
<reference evidence="2 3" key="1">
    <citation type="submission" date="2023-03" db="EMBL/GenBank/DDBJ databases">
        <title>High recombination rates correlate with genetic variation in Cardiocondyla obscurior ants.</title>
        <authorList>
            <person name="Errbii M."/>
        </authorList>
    </citation>
    <scope>NUCLEOTIDE SEQUENCE [LARGE SCALE GENOMIC DNA]</scope>
    <source>
        <strain evidence="2">Alpha-2009</strain>
        <tissue evidence="2">Whole body</tissue>
    </source>
</reference>
<dbReference type="AlphaFoldDB" id="A0AAW2ETP2"/>
<sequence>MHAPASPAAFHAVGTRHRLLRAKNANGDRIRERNKAPTMNRRRRLSSSTPPNDAAGISRTSRNGMRPCPWLHVITARSNSASRASVKLFLPPVHLPRVACIDGARSVYGAAATTLCISHDYKVSGELAARLQ</sequence>
<gene>
    <name evidence="2" type="ORF">PUN28_016696</name>
</gene>
<evidence type="ECO:0000313" key="3">
    <source>
        <dbReference type="Proteomes" id="UP001430953"/>
    </source>
</evidence>
<feature type="region of interest" description="Disordered" evidence="1">
    <location>
        <begin position="22"/>
        <end position="65"/>
    </location>
</feature>